<feature type="compositionally biased region" description="Polar residues" evidence="1">
    <location>
        <begin position="32"/>
        <end position="51"/>
    </location>
</feature>
<proteinExistence type="predicted"/>
<evidence type="ECO:0000313" key="2">
    <source>
        <dbReference type="EMBL" id="KAH7043921.1"/>
    </source>
</evidence>
<keyword evidence="3" id="KW-1185">Reference proteome</keyword>
<evidence type="ECO:0000256" key="1">
    <source>
        <dbReference type="SAM" id="MobiDB-lite"/>
    </source>
</evidence>
<dbReference type="Proteomes" id="UP000774617">
    <property type="component" value="Unassembled WGS sequence"/>
</dbReference>
<evidence type="ECO:0000313" key="3">
    <source>
        <dbReference type="Proteomes" id="UP000774617"/>
    </source>
</evidence>
<dbReference type="EMBL" id="JAGTJR010000021">
    <property type="protein sequence ID" value="KAH7043921.1"/>
    <property type="molecule type" value="Genomic_DNA"/>
</dbReference>
<organism evidence="2 3">
    <name type="scientific">Macrophomina phaseolina</name>
    <dbReference type="NCBI Taxonomy" id="35725"/>
    <lineage>
        <taxon>Eukaryota</taxon>
        <taxon>Fungi</taxon>
        <taxon>Dikarya</taxon>
        <taxon>Ascomycota</taxon>
        <taxon>Pezizomycotina</taxon>
        <taxon>Dothideomycetes</taxon>
        <taxon>Dothideomycetes incertae sedis</taxon>
        <taxon>Botryosphaeriales</taxon>
        <taxon>Botryosphaeriaceae</taxon>
        <taxon>Macrophomina</taxon>
    </lineage>
</organism>
<reference evidence="2 3" key="1">
    <citation type="journal article" date="2021" name="Nat. Commun.">
        <title>Genetic determinants of endophytism in the Arabidopsis root mycobiome.</title>
        <authorList>
            <person name="Mesny F."/>
            <person name="Miyauchi S."/>
            <person name="Thiergart T."/>
            <person name="Pickel B."/>
            <person name="Atanasova L."/>
            <person name="Karlsson M."/>
            <person name="Huettel B."/>
            <person name="Barry K.W."/>
            <person name="Haridas S."/>
            <person name="Chen C."/>
            <person name="Bauer D."/>
            <person name="Andreopoulos W."/>
            <person name="Pangilinan J."/>
            <person name="LaButti K."/>
            <person name="Riley R."/>
            <person name="Lipzen A."/>
            <person name="Clum A."/>
            <person name="Drula E."/>
            <person name="Henrissat B."/>
            <person name="Kohler A."/>
            <person name="Grigoriev I.V."/>
            <person name="Martin F.M."/>
            <person name="Hacquard S."/>
        </authorList>
    </citation>
    <scope>NUCLEOTIDE SEQUENCE [LARGE SCALE GENOMIC DNA]</scope>
    <source>
        <strain evidence="2 3">MPI-SDFR-AT-0080</strain>
    </source>
</reference>
<comment type="caution">
    <text evidence="2">The sequence shown here is derived from an EMBL/GenBank/DDBJ whole genome shotgun (WGS) entry which is preliminary data.</text>
</comment>
<feature type="region of interest" description="Disordered" evidence="1">
    <location>
        <begin position="32"/>
        <end position="52"/>
    </location>
</feature>
<gene>
    <name evidence="2" type="ORF">B0J12DRAFT_787465</name>
</gene>
<sequence length="280" mass="30423">MRLGVRSMSRTFTHIPLSSRALFRSSVRQNIIPTPSNYRNETQHPQSPQRQSLDDVLDRHLEGDFQARCTNSRTFSACLSYSRLRASEPISSPFNNQPSTSNAPSSSRISSLPHFLWTPTSFLHRLPAQSINKIICRLSKTTLAWARAAESSPAIGDLSVVMRLGVEQAVEIIPLALTCGPPACPDIAANANAANSITASTAQPVQQVGAALDDQYLTSATATAAAAAAQPTSSAFRKATVRLQIDKRAAPSSNEEEPQRYIIIQIQLTHFLSDCARITP</sequence>
<name>A0ABQ8G3S8_9PEZI</name>
<accession>A0ABQ8G3S8</accession>
<protein>
    <submittedName>
        <fullName evidence="2">Uncharacterized protein</fullName>
    </submittedName>
</protein>